<keyword evidence="5" id="KW-0418">Kinase</keyword>
<dbReference type="PANTHER" id="PTHR10073:SF41">
    <property type="entry name" value="MISMATCH REPAIR PROTEIN, PUTATIVE (AFU_ORTHOLOGUE AFUA_8G05820)-RELATED"/>
    <property type="match status" value="1"/>
</dbReference>
<dbReference type="GO" id="GO:0140664">
    <property type="term" value="F:ATP-dependent DNA damage sensor activity"/>
    <property type="evidence" value="ECO:0007669"/>
    <property type="project" value="InterPro"/>
</dbReference>
<dbReference type="Pfam" id="PF01119">
    <property type="entry name" value="DNA_mis_repair"/>
    <property type="match status" value="1"/>
</dbReference>
<evidence type="ECO:0000313" key="5">
    <source>
        <dbReference type="EMBL" id="KAF2459842.1"/>
    </source>
</evidence>
<dbReference type="CDD" id="cd03485">
    <property type="entry name" value="MutL_Trans_hPMS_1_like"/>
    <property type="match status" value="1"/>
</dbReference>
<feature type="region of interest" description="Disordered" evidence="3">
    <location>
        <begin position="58"/>
        <end position="78"/>
    </location>
</feature>
<keyword evidence="2" id="KW-0227">DNA damage</keyword>
<evidence type="ECO:0000259" key="4">
    <source>
        <dbReference type="SMART" id="SM01340"/>
    </source>
</evidence>
<dbReference type="EMBL" id="MU001674">
    <property type="protein sequence ID" value="KAF2459842.1"/>
    <property type="molecule type" value="Genomic_DNA"/>
</dbReference>
<dbReference type="GO" id="GO:0030983">
    <property type="term" value="F:mismatched DNA binding"/>
    <property type="evidence" value="ECO:0007669"/>
    <property type="project" value="InterPro"/>
</dbReference>
<dbReference type="InterPro" id="IPR002099">
    <property type="entry name" value="MutL/Mlh/PMS"/>
</dbReference>
<dbReference type="Proteomes" id="UP000799766">
    <property type="component" value="Unassembled WGS sequence"/>
</dbReference>
<name>A0A6A6P7V8_9PEZI</name>
<dbReference type="GO" id="GO:0016887">
    <property type="term" value="F:ATP hydrolysis activity"/>
    <property type="evidence" value="ECO:0007669"/>
    <property type="project" value="InterPro"/>
</dbReference>
<dbReference type="InterPro" id="IPR020568">
    <property type="entry name" value="Ribosomal_Su5_D2-typ_SF"/>
</dbReference>
<dbReference type="GO" id="GO:0016301">
    <property type="term" value="F:kinase activity"/>
    <property type="evidence" value="ECO:0007669"/>
    <property type="project" value="UniProtKB-KW"/>
</dbReference>
<protein>
    <submittedName>
        <fullName evidence="5">Histidine kinase-like ATPase</fullName>
    </submittedName>
</protein>
<sequence length="356" mass="38044">MPIEPLSQPTIRQLGSTQAITDPCSAIKELIDNALDARALSVFVEVSSDSLSAILVRDNGHGVPPGNSDPGGGGDTRRLLGKPHCTNKINKFEDLQGLGGTSLGFRGQALAGLAAMSSGVKVVTRVEGEAVALGCVLGREGEGVVREEPASHPIGTTVRVTDFLSTVPVRQQHAKKNAPKCLNSIKILLQKYALSRLKVRFSLRILKAKDDRGNWTYAPKLGSSIGDAVSRVVGKHCASQCSSTTFQSDGYELQSFLPKPDADLSKVCGPGAFISIDSRPVSHSRGALKQIVSNIKARMNKSISGFTGQKDPFIYLNLVCPPSSYDVNVEPAKDDVAFTDKETVFSAIETLLDKHY</sequence>
<dbReference type="SUPFAM" id="SSF55874">
    <property type="entry name" value="ATPase domain of HSP90 chaperone/DNA topoisomerase II/histidine kinase"/>
    <property type="match status" value="1"/>
</dbReference>
<dbReference type="NCBIfam" id="TIGR00585">
    <property type="entry name" value="mutl"/>
    <property type="match status" value="1"/>
</dbReference>
<dbReference type="InterPro" id="IPR038973">
    <property type="entry name" value="MutL/Mlh/Pms-like"/>
</dbReference>
<evidence type="ECO:0000256" key="3">
    <source>
        <dbReference type="SAM" id="MobiDB-lite"/>
    </source>
</evidence>
<feature type="domain" description="DNA mismatch repair protein S5" evidence="4">
    <location>
        <begin position="229"/>
        <end position="353"/>
    </location>
</feature>
<keyword evidence="6" id="KW-1185">Reference proteome</keyword>
<dbReference type="GO" id="GO:0006298">
    <property type="term" value="P:mismatch repair"/>
    <property type="evidence" value="ECO:0007669"/>
    <property type="project" value="InterPro"/>
</dbReference>
<dbReference type="InterPro" id="IPR014721">
    <property type="entry name" value="Ribsml_uS5_D2-typ_fold_subgr"/>
</dbReference>
<organism evidence="5 6">
    <name type="scientific">Lineolata rhizophorae</name>
    <dbReference type="NCBI Taxonomy" id="578093"/>
    <lineage>
        <taxon>Eukaryota</taxon>
        <taxon>Fungi</taxon>
        <taxon>Dikarya</taxon>
        <taxon>Ascomycota</taxon>
        <taxon>Pezizomycotina</taxon>
        <taxon>Dothideomycetes</taxon>
        <taxon>Dothideomycetes incertae sedis</taxon>
        <taxon>Lineolatales</taxon>
        <taxon>Lineolataceae</taxon>
        <taxon>Lineolata</taxon>
    </lineage>
</organism>
<proteinExistence type="inferred from homology"/>
<dbReference type="SMART" id="SM01340">
    <property type="entry name" value="DNA_mis_repair"/>
    <property type="match status" value="1"/>
</dbReference>
<dbReference type="Gene3D" id="3.30.230.10">
    <property type="match status" value="1"/>
</dbReference>
<dbReference type="OrthoDB" id="10263226at2759"/>
<dbReference type="GO" id="GO:0005524">
    <property type="term" value="F:ATP binding"/>
    <property type="evidence" value="ECO:0007669"/>
    <property type="project" value="InterPro"/>
</dbReference>
<dbReference type="AlphaFoldDB" id="A0A6A6P7V8"/>
<dbReference type="Gene3D" id="3.30.565.10">
    <property type="entry name" value="Histidine kinase-like ATPase, C-terminal domain"/>
    <property type="match status" value="1"/>
</dbReference>
<evidence type="ECO:0000313" key="6">
    <source>
        <dbReference type="Proteomes" id="UP000799766"/>
    </source>
</evidence>
<dbReference type="InterPro" id="IPR013507">
    <property type="entry name" value="DNA_mismatch_S5_2-like"/>
</dbReference>
<dbReference type="GO" id="GO:0061982">
    <property type="term" value="P:meiosis I cell cycle process"/>
    <property type="evidence" value="ECO:0007669"/>
    <property type="project" value="UniProtKB-ARBA"/>
</dbReference>
<dbReference type="Pfam" id="PF13589">
    <property type="entry name" value="HATPase_c_3"/>
    <property type="match status" value="1"/>
</dbReference>
<reference evidence="5" key="1">
    <citation type="journal article" date="2020" name="Stud. Mycol.">
        <title>101 Dothideomycetes genomes: a test case for predicting lifestyles and emergence of pathogens.</title>
        <authorList>
            <person name="Haridas S."/>
            <person name="Albert R."/>
            <person name="Binder M."/>
            <person name="Bloem J."/>
            <person name="Labutti K."/>
            <person name="Salamov A."/>
            <person name="Andreopoulos B."/>
            <person name="Baker S."/>
            <person name="Barry K."/>
            <person name="Bills G."/>
            <person name="Bluhm B."/>
            <person name="Cannon C."/>
            <person name="Castanera R."/>
            <person name="Culley D."/>
            <person name="Daum C."/>
            <person name="Ezra D."/>
            <person name="Gonzalez J."/>
            <person name="Henrissat B."/>
            <person name="Kuo A."/>
            <person name="Liang C."/>
            <person name="Lipzen A."/>
            <person name="Lutzoni F."/>
            <person name="Magnuson J."/>
            <person name="Mondo S."/>
            <person name="Nolan M."/>
            <person name="Ohm R."/>
            <person name="Pangilinan J."/>
            <person name="Park H.-J."/>
            <person name="Ramirez L."/>
            <person name="Alfaro M."/>
            <person name="Sun H."/>
            <person name="Tritt A."/>
            <person name="Yoshinaga Y."/>
            <person name="Zwiers L.-H."/>
            <person name="Turgeon B."/>
            <person name="Goodwin S."/>
            <person name="Spatafora J."/>
            <person name="Crous P."/>
            <person name="Grigoriev I."/>
        </authorList>
    </citation>
    <scope>NUCLEOTIDE SEQUENCE</scope>
    <source>
        <strain evidence="5">ATCC 16933</strain>
    </source>
</reference>
<feature type="non-terminal residue" evidence="5">
    <location>
        <position position="356"/>
    </location>
</feature>
<dbReference type="PANTHER" id="PTHR10073">
    <property type="entry name" value="DNA MISMATCH REPAIR PROTEIN MLH, PMS, MUTL"/>
    <property type="match status" value="1"/>
</dbReference>
<dbReference type="InterPro" id="IPR036890">
    <property type="entry name" value="HATPase_C_sf"/>
</dbReference>
<comment type="similarity">
    <text evidence="1">Belongs to the DNA mismatch repair MutL/HexB family.</text>
</comment>
<evidence type="ECO:0000256" key="1">
    <source>
        <dbReference type="ARBA" id="ARBA00006082"/>
    </source>
</evidence>
<accession>A0A6A6P7V8</accession>
<evidence type="ECO:0000256" key="2">
    <source>
        <dbReference type="ARBA" id="ARBA00022763"/>
    </source>
</evidence>
<dbReference type="GO" id="GO:0032389">
    <property type="term" value="C:MutLalpha complex"/>
    <property type="evidence" value="ECO:0007669"/>
    <property type="project" value="TreeGrafter"/>
</dbReference>
<dbReference type="SUPFAM" id="SSF54211">
    <property type="entry name" value="Ribosomal protein S5 domain 2-like"/>
    <property type="match status" value="1"/>
</dbReference>
<gene>
    <name evidence="5" type="ORF">BDY21DRAFT_299204</name>
</gene>
<keyword evidence="5" id="KW-0808">Transferase</keyword>